<keyword evidence="3 7" id="KW-0812">Transmembrane</keyword>
<evidence type="ECO:0000256" key="3">
    <source>
        <dbReference type="ARBA" id="ARBA00022692"/>
    </source>
</evidence>
<feature type="domain" description="RCK C-terminal" evidence="8">
    <location>
        <begin position="206"/>
        <end position="290"/>
    </location>
</feature>
<evidence type="ECO:0000313" key="9">
    <source>
        <dbReference type="EMBL" id="MCP9198531.1"/>
    </source>
</evidence>
<dbReference type="GO" id="GO:0006813">
    <property type="term" value="P:potassium ion transport"/>
    <property type="evidence" value="ECO:0007669"/>
    <property type="project" value="InterPro"/>
</dbReference>
<evidence type="ECO:0000256" key="5">
    <source>
        <dbReference type="ARBA" id="ARBA00022989"/>
    </source>
</evidence>
<gene>
    <name evidence="9" type="ORF">MKO06_01335</name>
</gene>
<keyword evidence="4" id="KW-0677">Repeat</keyword>
<comment type="subcellular location">
    <subcellularLocation>
        <location evidence="1">Membrane</location>
        <topology evidence="1">Multi-pass membrane protein</topology>
    </subcellularLocation>
</comment>
<evidence type="ECO:0000256" key="6">
    <source>
        <dbReference type="ARBA" id="ARBA00023136"/>
    </source>
</evidence>
<dbReference type="GO" id="GO:0005886">
    <property type="term" value="C:plasma membrane"/>
    <property type="evidence" value="ECO:0007669"/>
    <property type="project" value="TreeGrafter"/>
</dbReference>
<feature type="transmembrane region" description="Helical" evidence="7">
    <location>
        <begin position="502"/>
        <end position="528"/>
    </location>
</feature>
<evidence type="ECO:0000256" key="7">
    <source>
        <dbReference type="SAM" id="Phobius"/>
    </source>
</evidence>
<evidence type="ECO:0000256" key="2">
    <source>
        <dbReference type="ARBA" id="ARBA00022448"/>
    </source>
</evidence>
<keyword evidence="6 7" id="KW-0472">Membrane</keyword>
<dbReference type="Pfam" id="PF02080">
    <property type="entry name" value="TrkA_C"/>
    <property type="match status" value="2"/>
</dbReference>
<dbReference type="Pfam" id="PF03600">
    <property type="entry name" value="CitMHS"/>
    <property type="match status" value="1"/>
</dbReference>
<dbReference type="InterPro" id="IPR031312">
    <property type="entry name" value="Na/sul_symport_CS"/>
</dbReference>
<dbReference type="RefSeq" id="WP_241550538.1">
    <property type="nucleotide sequence ID" value="NZ_JANCNS010000001.1"/>
</dbReference>
<feature type="transmembrane region" description="Helical" evidence="7">
    <location>
        <begin position="112"/>
        <end position="128"/>
    </location>
</feature>
<dbReference type="InterPro" id="IPR006037">
    <property type="entry name" value="RCK_C"/>
</dbReference>
<feature type="domain" description="RCK C-terminal" evidence="8">
    <location>
        <begin position="308"/>
        <end position="393"/>
    </location>
</feature>
<feature type="transmembrane region" description="Helical" evidence="7">
    <location>
        <begin position="135"/>
        <end position="159"/>
    </location>
</feature>
<feature type="transmembrane region" description="Helical" evidence="7">
    <location>
        <begin position="412"/>
        <end position="441"/>
    </location>
</feature>
<dbReference type="GO" id="GO:0008324">
    <property type="term" value="F:monoatomic cation transmembrane transporter activity"/>
    <property type="evidence" value="ECO:0007669"/>
    <property type="project" value="InterPro"/>
</dbReference>
<accession>A0A9X2I6S5</accession>
<dbReference type="InterPro" id="IPR051679">
    <property type="entry name" value="DASS-Related_Transporters"/>
</dbReference>
<keyword evidence="10" id="KW-1185">Reference proteome</keyword>
<feature type="transmembrane region" description="Helical" evidence="7">
    <location>
        <begin position="540"/>
        <end position="559"/>
    </location>
</feature>
<dbReference type="PANTHER" id="PTHR43652:SF2">
    <property type="entry name" value="BASIC AMINO ACID ANTIPORTER YFCC-RELATED"/>
    <property type="match status" value="1"/>
</dbReference>
<name>A0A9X2I6S5_9FLAO</name>
<evidence type="ECO:0000256" key="4">
    <source>
        <dbReference type="ARBA" id="ARBA00022737"/>
    </source>
</evidence>
<dbReference type="SUPFAM" id="SSF116726">
    <property type="entry name" value="TrkA C-terminal domain-like"/>
    <property type="match status" value="2"/>
</dbReference>
<keyword evidence="5 7" id="KW-1133">Transmembrane helix</keyword>
<evidence type="ECO:0000313" key="10">
    <source>
        <dbReference type="Proteomes" id="UP001155280"/>
    </source>
</evidence>
<feature type="transmembrane region" description="Helical" evidence="7">
    <location>
        <begin position="579"/>
        <end position="601"/>
    </location>
</feature>
<dbReference type="PROSITE" id="PS51202">
    <property type="entry name" value="RCK_C"/>
    <property type="match status" value="2"/>
</dbReference>
<evidence type="ECO:0000259" key="8">
    <source>
        <dbReference type="PROSITE" id="PS51202"/>
    </source>
</evidence>
<dbReference type="Proteomes" id="UP001155280">
    <property type="component" value="Unassembled WGS sequence"/>
</dbReference>
<proteinExistence type="predicted"/>
<dbReference type="InterPro" id="IPR036721">
    <property type="entry name" value="RCK_C_sf"/>
</dbReference>
<dbReference type="Gene3D" id="3.30.70.1450">
    <property type="entry name" value="Regulator of K+ conductance, C-terminal domain"/>
    <property type="match status" value="2"/>
</dbReference>
<organism evidence="9 10">
    <name type="scientific">Christiangramia oceanisediminis</name>
    <dbReference type="NCBI Taxonomy" id="2920386"/>
    <lineage>
        <taxon>Bacteria</taxon>
        <taxon>Pseudomonadati</taxon>
        <taxon>Bacteroidota</taxon>
        <taxon>Flavobacteriia</taxon>
        <taxon>Flavobacteriales</taxon>
        <taxon>Flavobacteriaceae</taxon>
        <taxon>Christiangramia</taxon>
    </lineage>
</organism>
<protein>
    <submittedName>
        <fullName evidence="9">SLC13 family permease</fullName>
    </submittedName>
</protein>
<comment type="caution">
    <text evidence="9">The sequence shown here is derived from an EMBL/GenBank/DDBJ whole genome shotgun (WGS) entry which is preliminary data.</text>
</comment>
<dbReference type="PROSITE" id="PS01271">
    <property type="entry name" value="NA_SULFATE"/>
    <property type="match status" value="1"/>
</dbReference>
<reference evidence="9" key="1">
    <citation type="submission" date="2022-07" db="EMBL/GenBank/DDBJ databases">
        <title>Gramela sediminis sp. nov., isolated from deep-sea sediment of the Indian Ocean.</title>
        <authorList>
            <person name="Shi H."/>
        </authorList>
    </citation>
    <scope>NUCLEOTIDE SEQUENCE</scope>
    <source>
        <strain evidence="9">GC03-9</strain>
    </source>
</reference>
<keyword evidence="2" id="KW-0813">Transport</keyword>
<sequence length="603" mass="66195">MELYLTVAIIIIGIILFVRDYFSIDTTSILIMALFIISGVLSPEEGFSGFNHPATITLGCMFVVSAAVFKSGIIDGISAKLIKIARINYFLALVSLCGTAAVLSAFINDTAVVAILIPVALLVCREAGISPSRLLIPISFSALFGGTCTLIGTSTNILVSSYAEKLGVDGFGMFEFSLAALCLLTIGMTYILIMGPIMLPKRSLPEQTGLKTDTEKYMAEIRLHEEYDDVDLSISESKLVNDYKVQILRIKRKHYRVYEINGETVLREDDLVRILVDPVNMAKLKQKKGISVVGDKENAVIPEPNDKVNGEGEPPNEEKKVFEVMIPYGSELAGRSIKQLNFRSTYYASVLAIRHRKETITQDVSNVILREGDMMLLFASEKAIALLASEKLIVTLSQYQGRRVNYKKAIPALLIVIGVIGAAAFNLTSILISAMVGSLLIVTLTILKPQEAYEAIEWKVIFMVAGVLSMGKALEKTGGSDIISQYIYESLGGMDPRYTLSLIFLFTFLSTNVLSSKAAAALMTPIVISLAEAMQLSEKPFLIGVMFACSLTFMTPVSYPVNTMVYAPGNYKFRDFLKFGTPLNFIIWIAASFIIPIFFPFEA</sequence>
<dbReference type="AlphaFoldDB" id="A0A9X2I6S5"/>
<evidence type="ECO:0000256" key="1">
    <source>
        <dbReference type="ARBA" id="ARBA00004141"/>
    </source>
</evidence>
<dbReference type="InterPro" id="IPR004680">
    <property type="entry name" value="Cit_transptr-like_dom"/>
</dbReference>
<feature type="transmembrane region" description="Helical" evidence="7">
    <location>
        <begin position="56"/>
        <end position="77"/>
    </location>
</feature>
<feature type="transmembrane region" description="Helical" evidence="7">
    <location>
        <begin position="6"/>
        <end position="22"/>
    </location>
</feature>
<feature type="transmembrane region" description="Helical" evidence="7">
    <location>
        <begin position="171"/>
        <end position="193"/>
    </location>
</feature>
<dbReference type="EMBL" id="JANCNS010000001">
    <property type="protein sequence ID" value="MCP9198531.1"/>
    <property type="molecule type" value="Genomic_DNA"/>
</dbReference>
<dbReference type="PANTHER" id="PTHR43652">
    <property type="entry name" value="BASIC AMINO ACID ANTIPORTER YFCC-RELATED"/>
    <property type="match status" value="1"/>
</dbReference>
<feature type="transmembrane region" description="Helical" evidence="7">
    <location>
        <begin position="89"/>
        <end position="106"/>
    </location>
</feature>